<dbReference type="AlphaFoldDB" id="A0A2S9YPZ0"/>
<dbReference type="GO" id="GO:0061603">
    <property type="term" value="F:molybdenum cofactor guanylyltransferase activity"/>
    <property type="evidence" value="ECO:0007669"/>
    <property type="project" value="UniProtKB-EC"/>
</dbReference>
<dbReference type="InterPro" id="IPR029044">
    <property type="entry name" value="Nucleotide-diphossugar_trans"/>
</dbReference>
<dbReference type="GO" id="GO:0046872">
    <property type="term" value="F:metal ion binding"/>
    <property type="evidence" value="ECO:0007669"/>
    <property type="project" value="UniProtKB-KW"/>
</dbReference>
<dbReference type="GO" id="GO:0005525">
    <property type="term" value="F:GTP binding"/>
    <property type="evidence" value="ECO:0007669"/>
    <property type="project" value="UniProtKB-KW"/>
</dbReference>
<dbReference type="Gene3D" id="3.90.550.10">
    <property type="entry name" value="Spore Coat Polysaccharide Biosynthesis Protein SpsA, Chain A"/>
    <property type="match status" value="1"/>
</dbReference>
<dbReference type="GO" id="GO:0006777">
    <property type="term" value="P:Mo-molybdopterin cofactor biosynthetic process"/>
    <property type="evidence" value="ECO:0007669"/>
    <property type="project" value="UniProtKB-KW"/>
</dbReference>
<comment type="caution">
    <text evidence="9">The sequence shown here is derived from an EMBL/GenBank/DDBJ whole genome shotgun (WGS) entry which is preliminary data.</text>
</comment>
<evidence type="ECO:0000256" key="2">
    <source>
        <dbReference type="ARBA" id="ARBA00022679"/>
    </source>
</evidence>
<keyword evidence="3" id="KW-0479">Metal-binding</keyword>
<proteinExistence type="predicted"/>
<evidence type="ECO:0000259" key="8">
    <source>
        <dbReference type="Pfam" id="PF12804"/>
    </source>
</evidence>
<dbReference type="InterPro" id="IPR025877">
    <property type="entry name" value="MobA-like_NTP_Trfase"/>
</dbReference>
<evidence type="ECO:0000256" key="4">
    <source>
        <dbReference type="ARBA" id="ARBA00022741"/>
    </source>
</evidence>
<dbReference type="PANTHER" id="PTHR19136">
    <property type="entry name" value="MOLYBDENUM COFACTOR GUANYLYLTRANSFERASE"/>
    <property type="match status" value="1"/>
</dbReference>
<dbReference type="OrthoDB" id="9786803at2"/>
<protein>
    <submittedName>
        <fullName evidence="9">Molybdenum cofactor guanylyltransferase</fullName>
        <ecNumber evidence="9">2.7.7.77</ecNumber>
    </submittedName>
</protein>
<keyword evidence="6" id="KW-0342">GTP-binding</keyword>
<dbReference type="SUPFAM" id="SSF53448">
    <property type="entry name" value="Nucleotide-diphospho-sugar transferases"/>
    <property type="match status" value="1"/>
</dbReference>
<feature type="domain" description="MobA-like NTP transferase" evidence="8">
    <location>
        <begin position="4"/>
        <end position="165"/>
    </location>
</feature>
<evidence type="ECO:0000256" key="1">
    <source>
        <dbReference type="ARBA" id="ARBA00022490"/>
    </source>
</evidence>
<sequence length="206" mass="21372">MDGALVLAGGSSSRMGTDKAWLELDGRPLLEHVVSVLAGCCGVIVIAARPGQQLPPLAGHPVERVDDPVPDGGPLVGVVAGLERLAAHGVARAYLGSCDAAAVSARHVEFMLAQLRAAQQLDPGVCAVVPREPDGRVHPLAAAVAVDAMHAHAQTELARGQLRLQRVFGAAQLQVIEVAALPDPDALLPCNTPAQWRALARTISSR</sequence>
<evidence type="ECO:0000256" key="3">
    <source>
        <dbReference type="ARBA" id="ARBA00022723"/>
    </source>
</evidence>
<dbReference type="CDD" id="cd02503">
    <property type="entry name" value="MobA"/>
    <property type="match status" value="1"/>
</dbReference>
<dbReference type="RefSeq" id="WP_106090180.1">
    <property type="nucleotide sequence ID" value="NZ_PVNL01000058.1"/>
</dbReference>
<dbReference type="EMBL" id="PVNL01000058">
    <property type="protein sequence ID" value="PRQ07164.1"/>
    <property type="molecule type" value="Genomic_DNA"/>
</dbReference>
<evidence type="ECO:0000313" key="10">
    <source>
        <dbReference type="Proteomes" id="UP000238823"/>
    </source>
</evidence>
<keyword evidence="1" id="KW-0963">Cytoplasm</keyword>
<evidence type="ECO:0000256" key="7">
    <source>
        <dbReference type="ARBA" id="ARBA00023150"/>
    </source>
</evidence>
<dbReference type="Proteomes" id="UP000238823">
    <property type="component" value="Unassembled WGS sequence"/>
</dbReference>
<evidence type="ECO:0000313" key="9">
    <source>
        <dbReference type="EMBL" id="PRQ07164.1"/>
    </source>
</evidence>
<gene>
    <name evidence="9" type="primary">mobA</name>
    <name evidence="9" type="ORF">ENSA7_31790</name>
</gene>
<organism evidence="9 10">
    <name type="scientific">Enhygromyxa salina</name>
    <dbReference type="NCBI Taxonomy" id="215803"/>
    <lineage>
        <taxon>Bacteria</taxon>
        <taxon>Pseudomonadati</taxon>
        <taxon>Myxococcota</taxon>
        <taxon>Polyangia</taxon>
        <taxon>Nannocystales</taxon>
        <taxon>Nannocystaceae</taxon>
        <taxon>Enhygromyxa</taxon>
    </lineage>
</organism>
<dbReference type="Pfam" id="PF12804">
    <property type="entry name" value="NTP_transf_3"/>
    <property type="match status" value="1"/>
</dbReference>
<keyword evidence="5" id="KW-0460">Magnesium</keyword>
<evidence type="ECO:0000256" key="6">
    <source>
        <dbReference type="ARBA" id="ARBA00023134"/>
    </source>
</evidence>
<keyword evidence="9" id="KW-0548">Nucleotidyltransferase</keyword>
<keyword evidence="7" id="KW-0501">Molybdenum cofactor biosynthesis</keyword>
<dbReference type="EC" id="2.7.7.77" evidence="9"/>
<accession>A0A2S9YPZ0</accession>
<reference evidence="9 10" key="1">
    <citation type="submission" date="2018-03" db="EMBL/GenBank/DDBJ databases">
        <title>Draft Genome Sequences of the Obligatory Marine Myxobacteria Enhygromyxa salina SWB007.</title>
        <authorList>
            <person name="Poehlein A."/>
            <person name="Moghaddam J.A."/>
            <person name="Harms H."/>
            <person name="Alanjari M."/>
            <person name="Koenig G.M."/>
            <person name="Daniel R."/>
            <person name="Schaeberle T.F."/>
        </authorList>
    </citation>
    <scope>NUCLEOTIDE SEQUENCE [LARGE SCALE GENOMIC DNA]</scope>
    <source>
        <strain evidence="9 10">SWB007</strain>
    </source>
</reference>
<keyword evidence="4" id="KW-0547">Nucleotide-binding</keyword>
<dbReference type="InterPro" id="IPR013482">
    <property type="entry name" value="Molybde_CF_guanTrfase"/>
</dbReference>
<keyword evidence="2 9" id="KW-0808">Transferase</keyword>
<evidence type="ECO:0000256" key="5">
    <source>
        <dbReference type="ARBA" id="ARBA00022842"/>
    </source>
</evidence>
<name>A0A2S9YPZ0_9BACT</name>
<dbReference type="PANTHER" id="PTHR19136:SF81">
    <property type="entry name" value="MOLYBDENUM COFACTOR GUANYLYLTRANSFERASE"/>
    <property type="match status" value="1"/>
</dbReference>